<dbReference type="InterPro" id="IPR008207">
    <property type="entry name" value="Sig_transdc_His_kin_Hpt_dom"/>
</dbReference>
<name>A0A7X2HB53_9BACL</name>
<dbReference type="AlphaFoldDB" id="A0A7X2HB53"/>
<evidence type="ECO:0000313" key="3">
    <source>
        <dbReference type="EMBL" id="MRN56882.1"/>
    </source>
</evidence>
<evidence type="ECO:0000259" key="2">
    <source>
        <dbReference type="PROSITE" id="PS50894"/>
    </source>
</evidence>
<feature type="domain" description="HPt" evidence="2">
    <location>
        <begin position="23"/>
        <end position="118"/>
    </location>
</feature>
<dbReference type="Proteomes" id="UP000463051">
    <property type="component" value="Unassembled WGS sequence"/>
</dbReference>
<organism evidence="3 4">
    <name type="scientific">Paenibacillus monticola</name>
    <dbReference type="NCBI Taxonomy" id="2666075"/>
    <lineage>
        <taxon>Bacteria</taxon>
        <taxon>Bacillati</taxon>
        <taxon>Bacillota</taxon>
        <taxon>Bacilli</taxon>
        <taxon>Bacillales</taxon>
        <taxon>Paenibacillaceae</taxon>
        <taxon>Paenibacillus</taxon>
    </lineage>
</organism>
<evidence type="ECO:0000256" key="1">
    <source>
        <dbReference type="PROSITE-ProRule" id="PRU00110"/>
    </source>
</evidence>
<feature type="modified residue" description="Phosphohistidine" evidence="1">
    <location>
        <position position="62"/>
    </location>
</feature>
<dbReference type="EMBL" id="WJXB01000017">
    <property type="protein sequence ID" value="MRN56882.1"/>
    <property type="molecule type" value="Genomic_DNA"/>
</dbReference>
<reference evidence="3 4" key="1">
    <citation type="submission" date="2019-11" db="EMBL/GenBank/DDBJ databases">
        <title>Paenibacillus monticola sp. nov., a novel PGPR strain isolated from mountain sample in China.</title>
        <authorList>
            <person name="Zhao Q."/>
            <person name="Li H.-P."/>
            <person name="Zhang J.-L."/>
        </authorList>
    </citation>
    <scope>NUCLEOTIDE SEQUENCE [LARGE SCALE GENOMIC DNA]</scope>
    <source>
        <strain evidence="3 4">LC-T2</strain>
    </source>
</reference>
<sequence>MDSAALERVEASGMSGQPIEIWIDEDIADLIPGYLERREEDLATITTAFQQGDFEKIQNIGHSLKGSGGGYGLQMISVIGRHLEESAALEDIDCIQLCRYQLQHYLNNLVIFIKPCVR</sequence>
<accession>A0A7X2HB53</accession>
<keyword evidence="4" id="KW-1185">Reference proteome</keyword>
<dbReference type="InterPro" id="IPR036641">
    <property type="entry name" value="HPT_dom_sf"/>
</dbReference>
<dbReference type="Pfam" id="PF01627">
    <property type="entry name" value="Hpt"/>
    <property type="match status" value="1"/>
</dbReference>
<evidence type="ECO:0000313" key="4">
    <source>
        <dbReference type="Proteomes" id="UP000463051"/>
    </source>
</evidence>
<dbReference type="Gene3D" id="1.20.120.160">
    <property type="entry name" value="HPT domain"/>
    <property type="match status" value="1"/>
</dbReference>
<keyword evidence="1" id="KW-0597">Phosphoprotein</keyword>
<dbReference type="PROSITE" id="PS50894">
    <property type="entry name" value="HPT"/>
    <property type="match status" value="1"/>
</dbReference>
<protein>
    <submittedName>
        <fullName evidence="3">Hpt domain-containing protein</fullName>
    </submittedName>
</protein>
<dbReference type="GO" id="GO:0000160">
    <property type="term" value="P:phosphorelay signal transduction system"/>
    <property type="evidence" value="ECO:0007669"/>
    <property type="project" value="InterPro"/>
</dbReference>
<proteinExistence type="predicted"/>
<dbReference type="SUPFAM" id="SSF47226">
    <property type="entry name" value="Histidine-containing phosphotransfer domain, HPT domain"/>
    <property type="match status" value="1"/>
</dbReference>
<gene>
    <name evidence="3" type="ORF">GJB61_28430</name>
</gene>
<comment type="caution">
    <text evidence="3">The sequence shown here is derived from an EMBL/GenBank/DDBJ whole genome shotgun (WGS) entry which is preliminary data.</text>
</comment>